<name>A0A1Q3CMC5_CEPFO</name>
<proteinExistence type="predicted"/>
<evidence type="ECO:0000256" key="1">
    <source>
        <dbReference type="SAM" id="MobiDB-lite"/>
    </source>
</evidence>
<feature type="region of interest" description="Disordered" evidence="1">
    <location>
        <begin position="81"/>
        <end position="112"/>
    </location>
</feature>
<protein>
    <submittedName>
        <fullName evidence="2">Uncharacterized protein</fullName>
    </submittedName>
</protein>
<comment type="caution">
    <text evidence="2">The sequence shown here is derived from an EMBL/GenBank/DDBJ whole genome shotgun (WGS) entry which is preliminary data.</text>
</comment>
<dbReference type="AlphaFoldDB" id="A0A1Q3CMC5"/>
<dbReference type="PANTHER" id="PTHR35277">
    <property type="entry name" value="OS09G0363700 PROTEIN"/>
    <property type="match status" value="1"/>
</dbReference>
<feature type="compositionally biased region" description="Basic and acidic residues" evidence="1">
    <location>
        <begin position="83"/>
        <end position="94"/>
    </location>
</feature>
<keyword evidence="3" id="KW-1185">Reference proteome</keyword>
<evidence type="ECO:0000313" key="3">
    <source>
        <dbReference type="Proteomes" id="UP000187406"/>
    </source>
</evidence>
<dbReference type="Proteomes" id="UP000187406">
    <property type="component" value="Unassembled WGS sequence"/>
</dbReference>
<accession>A0A1Q3CMC5</accession>
<organism evidence="2 3">
    <name type="scientific">Cephalotus follicularis</name>
    <name type="common">Albany pitcher plant</name>
    <dbReference type="NCBI Taxonomy" id="3775"/>
    <lineage>
        <taxon>Eukaryota</taxon>
        <taxon>Viridiplantae</taxon>
        <taxon>Streptophyta</taxon>
        <taxon>Embryophyta</taxon>
        <taxon>Tracheophyta</taxon>
        <taxon>Spermatophyta</taxon>
        <taxon>Magnoliopsida</taxon>
        <taxon>eudicotyledons</taxon>
        <taxon>Gunneridae</taxon>
        <taxon>Pentapetalae</taxon>
        <taxon>rosids</taxon>
        <taxon>fabids</taxon>
        <taxon>Oxalidales</taxon>
        <taxon>Cephalotaceae</taxon>
        <taxon>Cephalotus</taxon>
    </lineage>
</organism>
<dbReference type="OrthoDB" id="1932113at2759"/>
<feature type="region of interest" description="Disordered" evidence="1">
    <location>
        <begin position="175"/>
        <end position="212"/>
    </location>
</feature>
<sequence>MANLKPDTTHSLSVADKDLKAPNIFERAKEEIEAILHHHKESHEMREDIHENTPVGDVKAPNLFQRLKEEIEALVEAFHHKKESQTHEARDGSTKAELNQNKAENDVKVPNQIGKAKEENEAIMHHDKLPHHHHKETHGRSEYIDESTLIDEVKGPNVFERAKDEIEALVEAIHSKKERGDSVSSPRGEGALGSSIGRGLEKVCSPWGKKRD</sequence>
<dbReference type="EMBL" id="BDDD01002392">
    <property type="protein sequence ID" value="GAV81404.1"/>
    <property type="molecule type" value="Genomic_DNA"/>
</dbReference>
<dbReference type="PANTHER" id="PTHR35277:SF10">
    <property type="entry name" value="OS09G0363700 PROTEIN"/>
    <property type="match status" value="1"/>
</dbReference>
<dbReference type="STRING" id="3775.A0A1Q3CMC5"/>
<reference evidence="3" key="1">
    <citation type="submission" date="2016-04" db="EMBL/GenBank/DDBJ databases">
        <title>Cephalotus genome sequencing.</title>
        <authorList>
            <person name="Fukushima K."/>
            <person name="Hasebe M."/>
            <person name="Fang X."/>
        </authorList>
    </citation>
    <scope>NUCLEOTIDE SEQUENCE [LARGE SCALE GENOMIC DNA]</scope>
    <source>
        <strain evidence="3">cv. St1</strain>
    </source>
</reference>
<feature type="region of interest" description="Disordered" evidence="1">
    <location>
        <begin position="129"/>
        <end position="148"/>
    </location>
</feature>
<dbReference type="FunCoup" id="A0A1Q3CMC5">
    <property type="interactions" value="33"/>
</dbReference>
<evidence type="ECO:0000313" key="2">
    <source>
        <dbReference type="EMBL" id="GAV81404.1"/>
    </source>
</evidence>
<dbReference type="InParanoid" id="A0A1Q3CMC5"/>
<gene>
    <name evidence="2" type="ORF">CFOL_v3_24859</name>
</gene>